<dbReference type="Gene3D" id="2.60.120.260">
    <property type="entry name" value="Galactose-binding domain-like"/>
    <property type="match status" value="1"/>
</dbReference>
<dbReference type="InterPro" id="IPR003305">
    <property type="entry name" value="CenC_carb-bd"/>
</dbReference>
<comment type="caution">
    <text evidence="4">The sequence shown here is derived from an EMBL/GenBank/DDBJ whole genome shotgun (WGS) entry which is preliminary data.</text>
</comment>
<evidence type="ECO:0000313" key="4">
    <source>
        <dbReference type="EMBL" id="GAA2479757.1"/>
    </source>
</evidence>
<dbReference type="GO" id="GO:0016787">
    <property type="term" value="F:hydrolase activity"/>
    <property type="evidence" value="ECO:0007669"/>
    <property type="project" value="UniProtKB-KW"/>
</dbReference>
<dbReference type="RefSeq" id="WP_346080909.1">
    <property type="nucleotide sequence ID" value="NZ_BAAATL010000010.1"/>
</dbReference>
<dbReference type="PANTHER" id="PTHR42976">
    <property type="entry name" value="BIFUNCTIONAL CHITINASE/LYSOZYME-RELATED"/>
    <property type="match status" value="1"/>
</dbReference>
<dbReference type="SUPFAM" id="SSF51445">
    <property type="entry name" value="(Trans)glycosidases"/>
    <property type="match status" value="1"/>
</dbReference>
<keyword evidence="2" id="KW-0732">Signal</keyword>
<protein>
    <submittedName>
        <fullName evidence="4">Glycosyl hydrolase family 18 protein</fullName>
    </submittedName>
</protein>
<evidence type="ECO:0000259" key="3">
    <source>
        <dbReference type="PROSITE" id="PS51910"/>
    </source>
</evidence>
<dbReference type="InterPro" id="IPR008979">
    <property type="entry name" value="Galactose-bd-like_sf"/>
</dbReference>
<proteinExistence type="predicted"/>
<gene>
    <name evidence="4" type="ORF">GCM10010422_25120</name>
</gene>
<dbReference type="PROSITE" id="PS51910">
    <property type="entry name" value="GH18_2"/>
    <property type="match status" value="1"/>
</dbReference>
<accession>A0ABP5YE99</accession>
<keyword evidence="1 4" id="KW-0378">Hydrolase</keyword>
<feature type="chain" id="PRO_5046886167" evidence="2">
    <location>
        <begin position="20"/>
        <end position="587"/>
    </location>
</feature>
<dbReference type="CDD" id="cd06543">
    <property type="entry name" value="GH18_PF-ChiA-like"/>
    <property type="match status" value="1"/>
</dbReference>
<evidence type="ECO:0000256" key="2">
    <source>
        <dbReference type="SAM" id="SignalP"/>
    </source>
</evidence>
<dbReference type="Gene3D" id="3.20.20.80">
    <property type="entry name" value="Glycosidases"/>
    <property type="match status" value="1"/>
</dbReference>
<dbReference type="Pfam" id="PF02018">
    <property type="entry name" value="CBM_4_9"/>
    <property type="match status" value="1"/>
</dbReference>
<evidence type="ECO:0000256" key="1">
    <source>
        <dbReference type="ARBA" id="ARBA00022801"/>
    </source>
</evidence>
<feature type="domain" description="GH18" evidence="3">
    <location>
        <begin position="53"/>
        <end position="324"/>
    </location>
</feature>
<name>A0ABP5YE99_9ACTN</name>
<organism evidence="4 5">
    <name type="scientific">Streptomyces graminearus</name>
    <dbReference type="NCBI Taxonomy" id="284030"/>
    <lineage>
        <taxon>Bacteria</taxon>
        <taxon>Bacillati</taxon>
        <taxon>Actinomycetota</taxon>
        <taxon>Actinomycetes</taxon>
        <taxon>Kitasatosporales</taxon>
        <taxon>Streptomycetaceae</taxon>
        <taxon>Streptomyces</taxon>
    </lineage>
</organism>
<dbReference type="InterPro" id="IPR017853">
    <property type="entry name" value="GH"/>
</dbReference>
<dbReference type="Proteomes" id="UP001501721">
    <property type="component" value="Unassembled WGS sequence"/>
</dbReference>
<dbReference type="SUPFAM" id="SSF49785">
    <property type="entry name" value="Galactose-binding domain-like"/>
    <property type="match status" value="1"/>
</dbReference>
<keyword evidence="5" id="KW-1185">Reference proteome</keyword>
<dbReference type="InterPro" id="IPR052750">
    <property type="entry name" value="GH18_Chitinase"/>
</dbReference>
<sequence length="587" mass="57815">MHLARLGRLAASACAFALAATGAAVALAPASNAAANNTLNSAATSGAAGSSVYSVAPYVDMSNGQEGLLDTAITGHHLKAYTAAFVLGEGCNQVWGDTLPIGNDSYTDPEIARAKSEGASVIISSGGASGLPLAWTCTTQSSIDAGYQALIDDYGVTQLDFDVEGAAVADTAAAARQMQAMKDLKAANPNLQFSITLPVLTSGLTNDGVNILKAAKNAGVKIDVVNIMTMDYYAGTGAEMGQGAIDAAKATLAQMQSVDSGYGYANLGITPMIGKNDDGSTFTLADAQTVESFAAQNGVGRLAFWSVNRDQPCSGSANSLPTCSEISQSSLAFTDAFVPYEGSSGGGGGGGGTSSDFSLSLSPGSASVAQGGSATASVATATTSGSAESVALTAAGAPSGVTVSFSPASVTSGGSSTLTAAVGSSVAAGTYPITVTGTGTGGTHSATYTLTVTGSGGGGGGGSLTNAGFETGSLGPWTCTGGSTLVSTPVHSGGHALQVTPDSGGTGECDQTVTLSPNHSYTLTGWVQGPYAYLGVSGGATTSTWSNSSSWNQLKVSFTTGSSGTVTVYVHGWYGQGSVYADDLALG</sequence>
<evidence type="ECO:0000313" key="5">
    <source>
        <dbReference type="Proteomes" id="UP001501721"/>
    </source>
</evidence>
<dbReference type="PANTHER" id="PTHR42976:SF1">
    <property type="entry name" value="GH18 DOMAIN-CONTAINING PROTEIN-RELATED"/>
    <property type="match status" value="1"/>
</dbReference>
<feature type="signal peptide" evidence="2">
    <location>
        <begin position="1"/>
        <end position="19"/>
    </location>
</feature>
<dbReference type="InterPro" id="IPR001223">
    <property type="entry name" value="Glyco_hydro18_cat"/>
</dbReference>
<dbReference type="EMBL" id="BAAATL010000010">
    <property type="protein sequence ID" value="GAA2479757.1"/>
    <property type="molecule type" value="Genomic_DNA"/>
</dbReference>
<reference evidence="5" key="1">
    <citation type="journal article" date="2019" name="Int. J. Syst. Evol. Microbiol.">
        <title>The Global Catalogue of Microorganisms (GCM) 10K type strain sequencing project: providing services to taxonomists for standard genome sequencing and annotation.</title>
        <authorList>
            <consortium name="The Broad Institute Genomics Platform"/>
            <consortium name="The Broad Institute Genome Sequencing Center for Infectious Disease"/>
            <person name="Wu L."/>
            <person name="Ma J."/>
        </authorList>
    </citation>
    <scope>NUCLEOTIDE SEQUENCE [LARGE SCALE GENOMIC DNA]</scope>
    <source>
        <strain evidence="5">JCM 6923</strain>
    </source>
</reference>